<keyword evidence="2" id="KW-1185">Reference proteome</keyword>
<dbReference type="Proteomes" id="UP000799423">
    <property type="component" value="Unassembled WGS sequence"/>
</dbReference>
<proteinExistence type="predicted"/>
<organism evidence="1 2">
    <name type="scientific">Plenodomus tracheiphilus IPT5</name>
    <dbReference type="NCBI Taxonomy" id="1408161"/>
    <lineage>
        <taxon>Eukaryota</taxon>
        <taxon>Fungi</taxon>
        <taxon>Dikarya</taxon>
        <taxon>Ascomycota</taxon>
        <taxon>Pezizomycotina</taxon>
        <taxon>Dothideomycetes</taxon>
        <taxon>Pleosporomycetidae</taxon>
        <taxon>Pleosporales</taxon>
        <taxon>Pleosporineae</taxon>
        <taxon>Leptosphaeriaceae</taxon>
        <taxon>Plenodomus</taxon>
    </lineage>
</organism>
<dbReference type="EMBL" id="MU006291">
    <property type="protein sequence ID" value="KAF2855285.1"/>
    <property type="molecule type" value="Genomic_DNA"/>
</dbReference>
<dbReference type="AlphaFoldDB" id="A0A6A7BLC8"/>
<name>A0A6A7BLC8_9PLEO</name>
<protein>
    <submittedName>
        <fullName evidence="1">Uncharacterized protein</fullName>
    </submittedName>
</protein>
<evidence type="ECO:0000313" key="2">
    <source>
        <dbReference type="Proteomes" id="UP000799423"/>
    </source>
</evidence>
<reference evidence="1" key="1">
    <citation type="submission" date="2020-01" db="EMBL/GenBank/DDBJ databases">
        <authorList>
            <consortium name="DOE Joint Genome Institute"/>
            <person name="Haridas S."/>
            <person name="Albert R."/>
            <person name="Binder M."/>
            <person name="Bloem J."/>
            <person name="Labutti K."/>
            <person name="Salamov A."/>
            <person name="Andreopoulos B."/>
            <person name="Baker S.E."/>
            <person name="Barry K."/>
            <person name="Bills G."/>
            <person name="Bluhm B.H."/>
            <person name="Cannon C."/>
            <person name="Castanera R."/>
            <person name="Culley D.E."/>
            <person name="Daum C."/>
            <person name="Ezra D."/>
            <person name="Gonzalez J.B."/>
            <person name="Henrissat B."/>
            <person name="Kuo A."/>
            <person name="Liang C."/>
            <person name="Lipzen A."/>
            <person name="Lutzoni F."/>
            <person name="Magnuson J."/>
            <person name="Mondo S."/>
            <person name="Nolan M."/>
            <person name="Ohm R."/>
            <person name="Pangilinan J."/>
            <person name="Park H.-J."/>
            <person name="Ramirez L."/>
            <person name="Alfaro M."/>
            <person name="Sun H."/>
            <person name="Tritt A."/>
            <person name="Yoshinaga Y."/>
            <person name="Zwiers L.-H."/>
            <person name="Turgeon B.G."/>
            <person name="Goodwin S.B."/>
            <person name="Spatafora J.W."/>
            <person name="Crous P.W."/>
            <person name="Grigoriev I.V."/>
        </authorList>
    </citation>
    <scope>NUCLEOTIDE SEQUENCE</scope>
    <source>
        <strain evidence="1">IPT5</strain>
    </source>
</reference>
<gene>
    <name evidence="1" type="ORF">T440DRAFT_208321</name>
</gene>
<evidence type="ECO:0000313" key="1">
    <source>
        <dbReference type="EMBL" id="KAF2855285.1"/>
    </source>
</evidence>
<accession>A0A6A7BLC8</accession>
<sequence length="152" mass="16430">MKILEACDTNDLGVPQECELARQGSIRDCSSANSRRTSRDARYNAFGTASAPVITPSFGDGKCPILVQNQTLFSGSLCGVQHHPIAFLHVEIRDDRGMRKDDVQTFQVATVHKYPVDKYVLSKLPMARVGGTVGPITLLSPSGEVGALRENG</sequence>